<evidence type="ECO:0000313" key="3">
    <source>
        <dbReference type="EMBL" id="SPQ26697.1"/>
    </source>
</evidence>
<feature type="transmembrane region" description="Helical" evidence="2">
    <location>
        <begin position="1094"/>
        <end position="1114"/>
    </location>
</feature>
<keyword evidence="2" id="KW-1133">Transmembrane helix</keyword>
<evidence type="ECO:0000256" key="2">
    <source>
        <dbReference type="SAM" id="Phobius"/>
    </source>
</evidence>
<dbReference type="Proteomes" id="UP000289323">
    <property type="component" value="Unassembled WGS sequence"/>
</dbReference>
<organism evidence="3 4">
    <name type="scientific">Thermothielavioides terrestris</name>
    <dbReference type="NCBI Taxonomy" id="2587410"/>
    <lineage>
        <taxon>Eukaryota</taxon>
        <taxon>Fungi</taxon>
        <taxon>Dikarya</taxon>
        <taxon>Ascomycota</taxon>
        <taxon>Pezizomycotina</taxon>
        <taxon>Sordariomycetes</taxon>
        <taxon>Sordariomycetidae</taxon>
        <taxon>Sordariales</taxon>
        <taxon>Chaetomiaceae</taxon>
        <taxon>Thermothielavioides</taxon>
    </lineage>
</organism>
<feature type="region of interest" description="Disordered" evidence="1">
    <location>
        <begin position="1138"/>
        <end position="1163"/>
    </location>
</feature>
<keyword evidence="2" id="KW-0812">Transmembrane</keyword>
<keyword evidence="2" id="KW-0472">Membrane</keyword>
<dbReference type="Pfam" id="PF01544">
    <property type="entry name" value="CorA"/>
    <property type="match status" value="1"/>
</dbReference>
<feature type="transmembrane region" description="Helical" evidence="2">
    <location>
        <begin position="1062"/>
        <end position="1082"/>
    </location>
</feature>
<protein>
    <submittedName>
        <fullName evidence="3">B1a784c3-5e6c-4058-8ece-cd7f9ddcc80a</fullName>
    </submittedName>
</protein>
<evidence type="ECO:0000313" key="4">
    <source>
        <dbReference type="Proteomes" id="UP000289323"/>
    </source>
</evidence>
<dbReference type="GO" id="GO:0016020">
    <property type="term" value="C:membrane"/>
    <property type="evidence" value="ECO:0007669"/>
    <property type="project" value="InterPro"/>
</dbReference>
<evidence type="ECO:0000256" key="1">
    <source>
        <dbReference type="SAM" id="MobiDB-lite"/>
    </source>
</evidence>
<sequence>MGDNERVDFEWLADLSKGQAFTTCGLSRPAKSLDFGADGFTASLTDTHELLQLTRPDATCGLVFLRGGFPDRADSILSRAQRGDDSDTFGTKLLRPEPRSDYPDVELGERKAQGWLNFRWPYAQYELVRRHPEKRDIILGTGTCEIVSFVSDGTVFQIHRLKWGRGSSVNDQDDSDAANSATARFRVGGRVRFGCPCAQAADGPADEDRFATASSGLALCCTSGRYKTTLVLGVQVHGAPQPLAARHMDGNASGISSRRRWIDLSSEYRVKIPFGDHEGVCLVSSYALRAAAEDPQALLTVPGSAPLPDRLQDYLGVDRQSVNMTDRLWTALCSANYEAGEAVELCVVGRCVEQILGVTSIPLQKPRQPSNQEGHELPELALIGNIMTFQYVDVESAFYQIRLLAKTHYFIKSRRLERDFVDEVHYRDLNQIKEEYLKNIRSALGRALTWLFRTDLKPGRLLLAVYSKPVEGAAGNPVFASCARGRVQLTWDGSYNRGCYATMAAWYVYRLCPEAITDRLAKEVLIPLLPQAYTEGMQRADRVKQPSPKANVLQWLHFSCILLLYHELGCEENADHPKHRIDLDVSEVRETQERFEKAVSRLKTSQSDGWSAEHDELDRVILLAEEMALDRLRDNTKSHSLAVSRARQTRRRIRNRRRTAKFHLGPKPWMAARSLSNGPWELQCIHHEASLRVADESNVIAARDRLFEFLLSDYSFMASWDRADAGMIGTWWDIQPVAMVSSTLLDLKVDGKLQAAKSTAPISAPPLLDTGVKHRIFILQKLSPSLVRAFFRLWHPDAAFTLANHFGAASRFSETRETFKWTTSITISHWTFHLREEHEADEFREQHRQQGLFPPENIAELGLPSSEQVQDIVEEQSSSLVITGDLSGQLWICSYWSPITTPAALAPVAGEVLPRILEKFIHQQASGRCLAFLLLLGHLCEMLSGEYTTLLVTLDRIMEIEDRTLLEGLEDWWGTAESINKLKKMLWGWEALREAMHQDQELIQESSIVLDDFKKRCGMLTEVHDKIQLKIKQVTGLRDGISTITNVVDNKTTIQQGNNIRALTYITIAYLPLGFIVGLFSIQHGTFMDGAENWHFGVLTVVFSLATWVLALSLDDEALSFFKAGGGAFAAAGKSAKRALPAKGQTKPASDQTARDQTEHRDW</sequence>
<accession>A0A3S4F488</accession>
<reference evidence="3 4" key="1">
    <citation type="submission" date="2018-04" db="EMBL/GenBank/DDBJ databases">
        <authorList>
            <person name="Huttner S."/>
            <person name="Dainat J."/>
        </authorList>
    </citation>
    <scope>NUCLEOTIDE SEQUENCE [LARGE SCALE GENOMIC DNA]</scope>
</reference>
<dbReference type="GO" id="GO:0046873">
    <property type="term" value="F:metal ion transmembrane transporter activity"/>
    <property type="evidence" value="ECO:0007669"/>
    <property type="project" value="InterPro"/>
</dbReference>
<gene>
    <name evidence="3" type="ORF">TT172_LOCUS9116</name>
</gene>
<dbReference type="EMBL" id="OUUZ01000018">
    <property type="protein sequence ID" value="SPQ26697.1"/>
    <property type="molecule type" value="Genomic_DNA"/>
</dbReference>
<dbReference type="InterPro" id="IPR002523">
    <property type="entry name" value="MgTranspt_CorA/ZnTranspt_ZntB"/>
</dbReference>
<name>A0A3S4F488_9PEZI</name>
<dbReference type="AlphaFoldDB" id="A0A3S4F488"/>
<proteinExistence type="predicted"/>
<feature type="compositionally biased region" description="Basic and acidic residues" evidence="1">
    <location>
        <begin position="1153"/>
        <end position="1163"/>
    </location>
</feature>
<dbReference type="Gene3D" id="1.20.58.340">
    <property type="entry name" value="Magnesium transport protein CorA, transmembrane region"/>
    <property type="match status" value="1"/>
</dbReference>